<evidence type="ECO:0000256" key="9">
    <source>
        <dbReference type="ARBA" id="ARBA00023012"/>
    </source>
</evidence>
<evidence type="ECO:0000256" key="2">
    <source>
        <dbReference type="ARBA" id="ARBA00004141"/>
    </source>
</evidence>
<dbReference type="Pfam" id="PF02518">
    <property type="entry name" value="HATPase_c"/>
    <property type="match status" value="1"/>
</dbReference>
<dbReference type="RefSeq" id="WP_231061449.1">
    <property type="nucleotide sequence ID" value="NZ_JAJNOR010000001.1"/>
</dbReference>
<feature type="domain" description="Histidine kinase" evidence="11">
    <location>
        <begin position="91"/>
        <end position="294"/>
    </location>
</feature>
<dbReference type="PANTHER" id="PTHR45528">
    <property type="entry name" value="SENSOR HISTIDINE KINASE CPXA"/>
    <property type="match status" value="1"/>
</dbReference>
<protein>
    <recommendedName>
        <fullName evidence="3">histidine kinase</fullName>
        <ecNumber evidence="3">2.7.13.3</ecNumber>
    </recommendedName>
</protein>
<dbReference type="InterPro" id="IPR036890">
    <property type="entry name" value="HATPase_C_sf"/>
</dbReference>
<dbReference type="Pfam" id="PF00512">
    <property type="entry name" value="HisKA"/>
    <property type="match status" value="1"/>
</dbReference>
<evidence type="ECO:0000256" key="6">
    <source>
        <dbReference type="ARBA" id="ARBA00022692"/>
    </source>
</evidence>
<dbReference type="EC" id="2.7.13.3" evidence="3"/>
<name>A0AAP2RHS4_9FIRM</name>
<dbReference type="InterPro" id="IPR004358">
    <property type="entry name" value="Sig_transdc_His_kin-like_C"/>
</dbReference>
<keyword evidence="8" id="KW-1133">Transmembrane helix</keyword>
<proteinExistence type="predicted"/>
<evidence type="ECO:0000256" key="7">
    <source>
        <dbReference type="ARBA" id="ARBA00022777"/>
    </source>
</evidence>
<comment type="caution">
    <text evidence="12">The sequence shown here is derived from an EMBL/GenBank/DDBJ whole genome shotgun (WGS) entry which is preliminary data.</text>
</comment>
<sequence>MLWLLLLCVALIILVFVLLIKIILLRRAVDEIRTGFQERLEQDTNTMIAVSSGDRRIRRLAAEINVQLRLLRKERRRLQNGDLEIREAVMNISHDLRTPLTAVCGYLDLLKREEKSEAAKRYLKAIENRTEALKQLMEELFRYSFTTSAPDGENEEVDLNRVLEESISAYYASLKGAGIEPEIAMPEKKIWRRLDKRALSRIFENIIGNAIKYSDGDLNITLSENGEIVFSNSASSLDEIQTGKLFDRFYTVESARKSTGLGLSIAKALTEQMGGEITAKYHDGRIFIRVLFAP</sequence>
<dbReference type="PANTHER" id="PTHR45528:SF8">
    <property type="entry name" value="HISTIDINE KINASE"/>
    <property type="match status" value="1"/>
</dbReference>
<dbReference type="InterPro" id="IPR003594">
    <property type="entry name" value="HATPase_dom"/>
</dbReference>
<dbReference type="SUPFAM" id="SSF47384">
    <property type="entry name" value="Homodimeric domain of signal transducing histidine kinase"/>
    <property type="match status" value="1"/>
</dbReference>
<dbReference type="Proteomes" id="UP001299265">
    <property type="component" value="Unassembled WGS sequence"/>
</dbReference>
<comment type="subcellular location">
    <subcellularLocation>
        <location evidence="2">Membrane</location>
        <topology evidence="2">Multi-pass membrane protein</topology>
    </subcellularLocation>
</comment>
<dbReference type="InterPro" id="IPR036097">
    <property type="entry name" value="HisK_dim/P_sf"/>
</dbReference>
<reference evidence="12 13" key="1">
    <citation type="submission" date="2021-11" db="EMBL/GenBank/DDBJ databases">
        <title>Lacrimispora sp. nov. NSJ-141 isolated from human feces.</title>
        <authorList>
            <person name="Abdugheni R."/>
        </authorList>
    </citation>
    <scope>NUCLEOTIDE SEQUENCE [LARGE SCALE GENOMIC DNA]</scope>
    <source>
        <strain evidence="12 13">NSJ-141</strain>
    </source>
</reference>
<dbReference type="PROSITE" id="PS50109">
    <property type="entry name" value="HIS_KIN"/>
    <property type="match status" value="1"/>
</dbReference>
<dbReference type="CDD" id="cd00082">
    <property type="entry name" value="HisKA"/>
    <property type="match status" value="1"/>
</dbReference>
<dbReference type="PRINTS" id="PR00344">
    <property type="entry name" value="BCTRLSENSOR"/>
</dbReference>
<keyword evidence="13" id="KW-1185">Reference proteome</keyword>
<dbReference type="InterPro" id="IPR003661">
    <property type="entry name" value="HisK_dim/P_dom"/>
</dbReference>
<keyword evidence="9" id="KW-0902">Two-component regulatory system</keyword>
<keyword evidence="4" id="KW-0597">Phosphoprotein</keyword>
<evidence type="ECO:0000313" key="12">
    <source>
        <dbReference type="EMBL" id="MCD2491523.1"/>
    </source>
</evidence>
<keyword evidence="10" id="KW-0472">Membrane</keyword>
<keyword evidence="7 12" id="KW-0418">Kinase</keyword>
<dbReference type="InterPro" id="IPR005467">
    <property type="entry name" value="His_kinase_dom"/>
</dbReference>
<dbReference type="GO" id="GO:0005886">
    <property type="term" value="C:plasma membrane"/>
    <property type="evidence" value="ECO:0007669"/>
    <property type="project" value="TreeGrafter"/>
</dbReference>
<evidence type="ECO:0000256" key="8">
    <source>
        <dbReference type="ARBA" id="ARBA00022989"/>
    </source>
</evidence>
<dbReference type="SMART" id="SM00387">
    <property type="entry name" value="HATPase_c"/>
    <property type="match status" value="1"/>
</dbReference>
<evidence type="ECO:0000256" key="10">
    <source>
        <dbReference type="ARBA" id="ARBA00023136"/>
    </source>
</evidence>
<dbReference type="SUPFAM" id="SSF55874">
    <property type="entry name" value="ATPase domain of HSP90 chaperone/DNA topoisomerase II/histidine kinase"/>
    <property type="match status" value="1"/>
</dbReference>
<evidence type="ECO:0000259" key="11">
    <source>
        <dbReference type="PROSITE" id="PS50109"/>
    </source>
</evidence>
<dbReference type="SMART" id="SM00388">
    <property type="entry name" value="HisKA"/>
    <property type="match status" value="1"/>
</dbReference>
<evidence type="ECO:0000313" key="13">
    <source>
        <dbReference type="Proteomes" id="UP001299265"/>
    </source>
</evidence>
<accession>A0AAP2RHS4</accession>
<dbReference type="EMBL" id="JAJNOR010000001">
    <property type="protein sequence ID" value="MCD2491523.1"/>
    <property type="molecule type" value="Genomic_DNA"/>
</dbReference>
<dbReference type="GO" id="GO:0000155">
    <property type="term" value="F:phosphorelay sensor kinase activity"/>
    <property type="evidence" value="ECO:0007669"/>
    <property type="project" value="InterPro"/>
</dbReference>
<organism evidence="12 13">
    <name type="scientific">Lientehia hominis</name>
    <dbReference type="NCBI Taxonomy" id="2897778"/>
    <lineage>
        <taxon>Bacteria</taxon>
        <taxon>Bacillati</taxon>
        <taxon>Bacillota</taxon>
        <taxon>Clostridia</taxon>
        <taxon>Lachnospirales</taxon>
        <taxon>Lachnospiraceae</taxon>
        <taxon>Lientehia</taxon>
    </lineage>
</organism>
<keyword evidence="5" id="KW-0808">Transferase</keyword>
<evidence type="ECO:0000256" key="4">
    <source>
        <dbReference type="ARBA" id="ARBA00022553"/>
    </source>
</evidence>
<dbReference type="InterPro" id="IPR050398">
    <property type="entry name" value="HssS/ArlS-like"/>
</dbReference>
<dbReference type="Gene3D" id="1.10.287.130">
    <property type="match status" value="1"/>
</dbReference>
<dbReference type="Gene3D" id="3.30.565.10">
    <property type="entry name" value="Histidine kinase-like ATPase, C-terminal domain"/>
    <property type="match status" value="1"/>
</dbReference>
<keyword evidence="6" id="KW-0812">Transmembrane</keyword>
<evidence type="ECO:0000256" key="5">
    <source>
        <dbReference type="ARBA" id="ARBA00022679"/>
    </source>
</evidence>
<evidence type="ECO:0000256" key="1">
    <source>
        <dbReference type="ARBA" id="ARBA00000085"/>
    </source>
</evidence>
<evidence type="ECO:0000256" key="3">
    <source>
        <dbReference type="ARBA" id="ARBA00012438"/>
    </source>
</evidence>
<dbReference type="AlphaFoldDB" id="A0AAP2RHS4"/>
<gene>
    <name evidence="12" type="ORF">LQE92_02625</name>
</gene>
<comment type="catalytic activity">
    <reaction evidence="1">
        <text>ATP + protein L-histidine = ADP + protein N-phospho-L-histidine.</text>
        <dbReference type="EC" id="2.7.13.3"/>
    </reaction>
</comment>